<dbReference type="EMBL" id="AAXW01000002">
    <property type="protein sequence ID" value="EAZ94110.1"/>
    <property type="molecule type" value="Genomic_DNA"/>
</dbReference>
<accession>A3IJX8</accession>
<proteinExistence type="predicted"/>
<gene>
    <name evidence="1" type="ORF">CY0110_19982</name>
</gene>
<keyword evidence="2" id="KW-1185">Reference proteome</keyword>
<reference evidence="1 2" key="1">
    <citation type="submission" date="2007-03" db="EMBL/GenBank/DDBJ databases">
        <authorList>
            <person name="Stal L."/>
            <person name="Ferriera S."/>
            <person name="Johnson J."/>
            <person name="Kravitz S."/>
            <person name="Beeson K."/>
            <person name="Sutton G."/>
            <person name="Rogers Y.-H."/>
            <person name="Friedman R."/>
            <person name="Frazier M."/>
            <person name="Venter J.C."/>
        </authorList>
    </citation>
    <scope>NUCLEOTIDE SEQUENCE [LARGE SCALE GENOMIC DNA]</scope>
    <source>
        <strain evidence="1 2">CCY0110</strain>
    </source>
</reference>
<name>A3IJX8_9CHRO</name>
<comment type="caution">
    <text evidence="1">The sequence shown here is derived from an EMBL/GenBank/DDBJ whole genome shotgun (WGS) entry which is preliminary data.</text>
</comment>
<evidence type="ECO:0000313" key="1">
    <source>
        <dbReference type="EMBL" id="EAZ94110.1"/>
    </source>
</evidence>
<sequence>MKGKNYYELHLAIEKNYDIHKYNNAY</sequence>
<dbReference type="Proteomes" id="UP000003781">
    <property type="component" value="Unassembled WGS sequence"/>
</dbReference>
<organism evidence="1 2">
    <name type="scientific">Crocosphaera chwakensis CCY0110</name>
    <dbReference type="NCBI Taxonomy" id="391612"/>
    <lineage>
        <taxon>Bacteria</taxon>
        <taxon>Bacillati</taxon>
        <taxon>Cyanobacteriota</taxon>
        <taxon>Cyanophyceae</taxon>
        <taxon>Oscillatoriophycideae</taxon>
        <taxon>Chroococcales</taxon>
        <taxon>Aphanothecaceae</taxon>
        <taxon>Crocosphaera</taxon>
        <taxon>Crocosphaera chwakensis</taxon>
    </lineage>
</organism>
<dbReference type="AlphaFoldDB" id="A3IJX8"/>
<protein>
    <submittedName>
        <fullName evidence="1">Uncharacterized protein</fullName>
    </submittedName>
</protein>
<evidence type="ECO:0000313" key="2">
    <source>
        <dbReference type="Proteomes" id="UP000003781"/>
    </source>
</evidence>